<evidence type="ECO:0000313" key="2">
    <source>
        <dbReference type="Proteomes" id="UP001209878"/>
    </source>
</evidence>
<proteinExistence type="predicted"/>
<comment type="caution">
    <text evidence="1">The sequence shown here is derived from an EMBL/GenBank/DDBJ whole genome shotgun (WGS) entry which is preliminary data.</text>
</comment>
<sequence length="28" mass="3125">MCSLLSFKLNMGLICYEFKLLKAAKSAT</sequence>
<dbReference type="AlphaFoldDB" id="A0AAD9L687"/>
<dbReference type="EMBL" id="JAODUO010000317">
    <property type="protein sequence ID" value="KAK2183255.1"/>
    <property type="molecule type" value="Genomic_DNA"/>
</dbReference>
<dbReference type="Proteomes" id="UP001209878">
    <property type="component" value="Unassembled WGS sequence"/>
</dbReference>
<protein>
    <submittedName>
        <fullName evidence="1">Uncharacterized protein</fullName>
    </submittedName>
</protein>
<accession>A0AAD9L687</accession>
<gene>
    <name evidence="1" type="ORF">NP493_316g01006</name>
</gene>
<name>A0AAD9L687_RIDPI</name>
<keyword evidence="2" id="KW-1185">Reference proteome</keyword>
<organism evidence="1 2">
    <name type="scientific">Ridgeia piscesae</name>
    <name type="common">Tubeworm</name>
    <dbReference type="NCBI Taxonomy" id="27915"/>
    <lineage>
        <taxon>Eukaryota</taxon>
        <taxon>Metazoa</taxon>
        <taxon>Spiralia</taxon>
        <taxon>Lophotrochozoa</taxon>
        <taxon>Annelida</taxon>
        <taxon>Polychaeta</taxon>
        <taxon>Sedentaria</taxon>
        <taxon>Canalipalpata</taxon>
        <taxon>Sabellida</taxon>
        <taxon>Siboglinidae</taxon>
        <taxon>Ridgeia</taxon>
    </lineage>
</organism>
<reference evidence="1" key="1">
    <citation type="journal article" date="2023" name="Mol. Biol. Evol.">
        <title>Third-Generation Sequencing Reveals the Adaptive Role of the Epigenome in Three Deep-Sea Polychaetes.</title>
        <authorList>
            <person name="Perez M."/>
            <person name="Aroh O."/>
            <person name="Sun Y."/>
            <person name="Lan Y."/>
            <person name="Juniper S.K."/>
            <person name="Young C.R."/>
            <person name="Angers B."/>
            <person name="Qian P.Y."/>
        </authorList>
    </citation>
    <scope>NUCLEOTIDE SEQUENCE</scope>
    <source>
        <strain evidence="1">R07B-5</strain>
    </source>
</reference>
<evidence type="ECO:0000313" key="1">
    <source>
        <dbReference type="EMBL" id="KAK2183255.1"/>
    </source>
</evidence>